<dbReference type="HOGENOM" id="CLU_3245613_0_0_3"/>
<name>B0C8M4_ACAM1</name>
<evidence type="ECO:0000313" key="2">
    <source>
        <dbReference type="Proteomes" id="UP000000268"/>
    </source>
</evidence>
<dbReference type="Proteomes" id="UP000000268">
    <property type="component" value="Chromosome"/>
</dbReference>
<evidence type="ECO:0000313" key="1">
    <source>
        <dbReference type="EMBL" id="ABW31286.1"/>
    </source>
</evidence>
<sequence length="42" mass="4706">MSQVSTTEILAFPLSLANQDAKILIFFSKPLQSQEEDLYSTT</sequence>
<organism evidence="1 2">
    <name type="scientific">Acaryochloris marina (strain MBIC 11017)</name>
    <dbReference type="NCBI Taxonomy" id="329726"/>
    <lineage>
        <taxon>Bacteria</taxon>
        <taxon>Bacillati</taxon>
        <taxon>Cyanobacteriota</taxon>
        <taxon>Cyanophyceae</taxon>
        <taxon>Acaryochloridales</taxon>
        <taxon>Acaryochloridaceae</taxon>
        <taxon>Acaryochloris</taxon>
    </lineage>
</organism>
<proteinExistence type="predicted"/>
<dbReference type="STRING" id="329726.AM1_6356"/>
<keyword evidence="2" id="KW-1185">Reference proteome</keyword>
<dbReference type="EMBL" id="CP000828">
    <property type="protein sequence ID" value="ABW31286.1"/>
    <property type="molecule type" value="Genomic_DNA"/>
</dbReference>
<accession>B0C8M4</accession>
<protein>
    <submittedName>
        <fullName evidence="1">Uncharacterized protein</fullName>
    </submittedName>
</protein>
<dbReference type="KEGG" id="amr:AM1_6356"/>
<reference evidence="1 2" key="1">
    <citation type="journal article" date="2008" name="Proc. Natl. Acad. Sci. U.S.A.">
        <title>Niche adaptation and genome expansion in the chlorophyll d-producing cyanobacterium Acaryochloris marina.</title>
        <authorList>
            <person name="Swingley W.D."/>
            <person name="Chen M."/>
            <person name="Cheung P.C."/>
            <person name="Conrad A.L."/>
            <person name="Dejesa L.C."/>
            <person name="Hao J."/>
            <person name="Honchak B.M."/>
            <person name="Karbach L.E."/>
            <person name="Kurdoglu A."/>
            <person name="Lahiri S."/>
            <person name="Mastrian S.D."/>
            <person name="Miyashita H."/>
            <person name="Page L."/>
            <person name="Ramakrishna P."/>
            <person name="Satoh S."/>
            <person name="Sattley W.M."/>
            <person name="Shimada Y."/>
            <person name="Taylor H.L."/>
            <person name="Tomo T."/>
            <person name="Tsuchiya T."/>
            <person name="Wang Z.T."/>
            <person name="Raymond J."/>
            <person name="Mimuro M."/>
            <person name="Blankenship R.E."/>
            <person name="Touchman J.W."/>
        </authorList>
    </citation>
    <scope>NUCLEOTIDE SEQUENCE [LARGE SCALE GENOMIC DNA]</scope>
    <source>
        <strain evidence="2">MBIC 11017</strain>
    </source>
</reference>
<dbReference type="AlphaFoldDB" id="B0C8M4"/>
<gene>
    <name evidence="1" type="ordered locus">AM1_6356</name>
</gene>